<geneLocation type="plasmid" evidence="13">
    <name>pNDAS01</name>
</geneLocation>
<evidence type="ECO:0000256" key="4">
    <source>
        <dbReference type="ARBA" id="ARBA00022889"/>
    </source>
</evidence>
<name>D7B825_NOCDD</name>
<keyword evidence="1" id="KW-0134">Cell wall</keyword>
<evidence type="ECO:0000256" key="3">
    <source>
        <dbReference type="ARBA" id="ARBA00022729"/>
    </source>
</evidence>
<dbReference type="AlphaFoldDB" id="D7B825"/>
<feature type="region of interest" description="Disordered" evidence="7">
    <location>
        <begin position="75"/>
        <end position="209"/>
    </location>
</feature>
<dbReference type="PROSITE" id="PS51884">
    <property type="entry name" value="CHAPLIN"/>
    <property type="match status" value="1"/>
</dbReference>
<evidence type="ECO:0000256" key="1">
    <source>
        <dbReference type="ARBA" id="ARBA00022512"/>
    </source>
</evidence>
<dbReference type="KEGG" id="nda:Ndas_4951"/>
<organism evidence="12 13">
    <name type="scientific">Nocardiopsis dassonvillei (strain ATCC 23218 / DSM 43111 / CIP 107115 / JCM 7437 / KCTC 9190 / NBRC 14626 / NCTC 10488 / NRRL B-5397 / IMRU 509)</name>
    <name type="common">Actinomadura dassonvillei</name>
    <dbReference type="NCBI Taxonomy" id="446468"/>
    <lineage>
        <taxon>Bacteria</taxon>
        <taxon>Bacillati</taxon>
        <taxon>Actinomycetota</taxon>
        <taxon>Actinomycetes</taxon>
        <taxon>Streptosporangiales</taxon>
        <taxon>Nocardiopsidaceae</taxon>
        <taxon>Nocardiopsis</taxon>
    </lineage>
</organism>
<keyword evidence="6" id="KW-0572">Peptidoglycan-anchor</keyword>
<evidence type="ECO:0000256" key="6">
    <source>
        <dbReference type="ARBA" id="ARBA00023088"/>
    </source>
</evidence>
<dbReference type="Proteomes" id="UP000002219">
    <property type="component" value="Chromosome 2"/>
</dbReference>
<dbReference type="PRINTS" id="PR01228">
    <property type="entry name" value="EGGSHELL"/>
</dbReference>
<gene>
    <name evidence="12" type="ordered locus">Ndas_4951</name>
</gene>
<evidence type="ECO:0000259" key="10">
    <source>
        <dbReference type="PROSITE" id="PS50847"/>
    </source>
</evidence>
<feature type="domain" description="Chaplin" evidence="11">
    <location>
        <begin position="37"/>
        <end position="77"/>
    </location>
</feature>
<feature type="transmembrane region" description="Helical" evidence="8">
    <location>
        <begin position="210"/>
        <end position="231"/>
    </location>
</feature>
<keyword evidence="4" id="KW-0130">Cell adhesion</keyword>
<dbReference type="GeneID" id="91487868"/>
<keyword evidence="13" id="KW-1185">Reference proteome</keyword>
<keyword evidence="8" id="KW-0812">Transmembrane</keyword>
<feature type="domain" description="Gram-positive cocci surface proteins LPxTG" evidence="10">
    <location>
        <begin position="201"/>
        <end position="238"/>
    </location>
</feature>
<dbReference type="STRING" id="446468.Ndas_4951"/>
<evidence type="ECO:0000313" key="13">
    <source>
        <dbReference type="Proteomes" id="UP000002219"/>
    </source>
</evidence>
<accession>D7B825</accession>
<keyword evidence="5" id="KW-0034">Amyloid</keyword>
<evidence type="ECO:0000256" key="9">
    <source>
        <dbReference type="SAM" id="SignalP"/>
    </source>
</evidence>
<feature type="compositionally biased region" description="Gly residues" evidence="7">
    <location>
        <begin position="146"/>
        <end position="180"/>
    </location>
</feature>
<dbReference type="HOGENOM" id="CLU_1254843_0_0_11"/>
<dbReference type="EMBL" id="CP002041">
    <property type="protein sequence ID" value="ADH70333.1"/>
    <property type="molecule type" value="Genomic_DNA"/>
</dbReference>
<dbReference type="OrthoDB" id="3544424at2"/>
<dbReference type="RefSeq" id="WP_013155940.1">
    <property type="nucleotide sequence ID" value="NC_014211.1"/>
</dbReference>
<protein>
    <submittedName>
        <fullName evidence="12">LPXTG-motif cell wall anchor domain protein</fullName>
    </submittedName>
</protein>
<evidence type="ECO:0000256" key="5">
    <source>
        <dbReference type="ARBA" id="ARBA00023087"/>
    </source>
</evidence>
<dbReference type="InterPro" id="IPR019931">
    <property type="entry name" value="LPXTG_anchor"/>
</dbReference>
<evidence type="ECO:0000259" key="11">
    <source>
        <dbReference type="PROSITE" id="PS51884"/>
    </source>
</evidence>
<reference evidence="12 13" key="1">
    <citation type="journal article" date="2010" name="Stand. Genomic Sci.">
        <title>Complete genome sequence of Nocardiopsis dassonvillei type strain (IMRU 509).</title>
        <authorList>
            <person name="Sun H."/>
            <person name="Lapidus A."/>
            <person name="Nolan M."/>
            <person name="Lucas S."/>
            <person name="Del Rio T.G."/>
            <person name="Tice H."/>
            <person name="Cheng J.F."/>
            <person name="Tapia R."/>
            <person name="Han C."/>
            <person name="Goodwin L."/>
            <person name="Pitluck S."/>
            <person name="Pagani I."/>
            <person name="Ivanova N."/>
            <person name="Mavromatis K."/>
            <person name="Mikhailova N."/>
            <person name="Pati A."/>
            <person name="Chen A."/>
            <person name="Palaniappan K."/>
            <person name="Land M."/>
            <person name="Hauser L."/>
            <person name="Chang Y.J."/>
            <person name="Jeffries C.D."/>
            <person name="Djao O.D."/>
            <person name="Rohde M."/>
            <person name="Sikorski J."/>
            <person name="Goker M."/>
            <person name="Woyke T."/>
            <person name="Bristow J."/>
            <person name="Eisen J.A."/>
            <person name="Markowitz V."/>
            <person name="Hugenholtz P."/>
            <person name="Kyrpides N.C."/>
            <person name="Klenk H.P."/>
        </authorList>
    </citation>
    <scope>NUCLEOTIDE SEQUENCE [LARGE SCALE GENOMIC DNA]</scope>
    <source>
        <strain evidence="13">ATCC 23218 / DSM 43111 / CIP 107115 / JCM 7437 / KCTC 9190 / NBRC 14626 / NCTC 10488 / NRRL B-5397 / IMRU 509</strain>
        <plasmid evidence="13">Chromosome 2</plasmid>
    </source>
</reference>
<keyword evidence="3 9" id="KW-0732">Signal</keyword>
<dbReference type="PROSITE" id="PS50847">
    <property type="entry name" value="GRAM_POS_ANCHORING"/>
    <property type="match status" value="1"/>
</dbReference>
<dbReference type="InterPro" id="IPR005528">
    <property type="entry name" value="ChpA-H"/>
</dbReference>
<dbReference type="Pfam" id="PF03777">
    <property type="entry name" value="ChpA-C"/>
    <property type="match status" value="1"/>
</dbReference>
<keyword evidence="2" id="KW-0964">Secreted</keyword>
<sequence length="238" mass="22757">MTYHTHARIAALVAAGFFTAAGAGVAYADTTATTSGNGSILGGNQIVADLDAPVNVCGNSIAVLGLAGAQCTDSGAVVEDDSSTWTPEKPEEPETPDESEKPETPEKPENPEKPEKPGYGGEPGDGGHDGGGHDGGGHDGGHDDGYGGGDHGGGGGGGGHHGGGGGGDHGGGNGGGGGGTPEQPVSPPATDEEPPAPAPELARTGTDGSALSGLFASAAAAIAAGAGLLLFGRRRARA</sequence>
<keyword evidence="8" id="KW-0472">Membrane</keyword>
<proteinExistence type="predicted"/>
<feature type="compositionally biased region" description="Basic and acidic residues" evidence="7">
    <location>
        <begin position="125"/>
        <end position="145"/>
    </location>
</feature>
<dbReference type="GO" id="GO:0007155">
    <property type="term" value="P:cell adhesion"/>
    <property type="evidence" value="ECO:0007669"/>
    <property type="project" value="UniProtKB-KW"/>
</dbReference>
<feature type="chain" id="PRO_5003093165" evidence="9">
    <location>
        <begin position="29"/>
        <end position="238"/>
    </location>
</feature>
<evidence type="ECO:0000256" key="7">
    <source>
        <dbReference type="SAM" id="MobiDB-lite"/>
    </source>
</evidence>
<feature type="compositionally biased region" description="Basic and acidic residues" evidence="7">
    <location>
        <begin position="88"/>
        <end position="116"/>
    </location>
</feature>
<feature type="signal peptide" evidence="9">
    <location>
        <begin position="1"/>
        <end position="28"/>
    </location>
</feature>
<keyword evidence="8" id="KW-1133">Transmembrane helix</keyword>
<evidence type="ECO:0000313" key="12">
    <source>
        <dbReference type="EMBL" id="ADH70333.1"/>
    </source>
</evidence>
<evidence type="ECO:0000256" key="8">
    <source>
        <dbReference type="SAM" id="Phobius"/>
    </source>
</evidence>
<evidence type="ECO:0000256" key="2">
    <source>
        <dbReference type="ARBA" id="ARBA00022525"/>
    </source>
</evidence>